<organism evidence="1 2">
    <name type="scientific">Methanosarcina spelaei</name>
    <dbReference type="NCBI Taxonomy" id="1036679"/>
    <lineage>
        <taxon>Archaea</taxon>
        <taxon>Methanobacteriati</taxon>
        <taxon>Methanobacteriota</taxon>
        <taxon>Stenosarchaea group</taxon>
        <taxon>Methanomicrobia</taxon>
        <taxon>Methanosarcinales</taxon>
        <taxon>Methanosarcinaceae</taxon>
        <taxon>Methanosarcina</taxon>
    </lineage>
</organism>
<reference evidence="1 2" key="1">
    <citation type="journal article" date="2017" name="BMC Genomics">
        <title>Genomic analysis of methanogenic archaea reveals a shift towards energy conservation.</title>
        <authorList>
            <person name="Gilmore S.P."/>
            <person name="Henske J.K."/>
            <person name="Sexton J.A."/>
            <person name="Solomon K.V."/>
            <person name="Seppala S."/>
            <person name="Yoo J.I."/>
            <person name="Huyett L.M."/>
            <person name="Pressman A."/>
            <person name="Cogan J.Z."/>
            <person name="Kivenson V."/>
            <person name="Peng X."/>
            <person name="Tan Y."/>
            <person name="Valentine D.L."/>
            <person name="O'Malley M.A."/>
        </authorList>
    </citation>
    <scope>NUCLEOTIDE SEQUENCE [LARGE SCALE GENOMIC DNA]</scope>
    <source>
        <strain evidence="1 2">MC-15</strain>
    </source>
</reference>
<evidence type="ECO:0000313" key="2">
    <source>
        <dbReference type="Proteomes" id="UP000218164"/>
    </source>
</evidence>
<dbReference type="Proteomes" id="UP000218164">
    <property type="component" value="Unassembled WGS sequence"/>
</dbReference>
<keyword evidence="2" id="KW-1185">Reference proteome</keyword>
<gene>
    <name evidence="1" type="ORF">ASJ81_19190</name>
</gene>
<evidence type="ECO:0000313" key="1">
    <source>
        <dbReference type="EMBL" id="PAV13002.1"/>
    </source>
</evidence>
<sequence length="73" mass="8111">MDSGFKVGIKKTNASSINMGSNDIGSTDIGSTQYRFSGLVSKVLKPSRGLKIYPVRDKDKKLITIDYWLFLIP</sequence>
<comment type="caution">
    <text evidence="1">The sequence shown here is derived from an EMBL/GenBank/DDBJ whole genome shotgun (WGS) entry which is preliminary data.</text>
</comment>
<protein>
    <submittedName>
        <fullName evidence="1">Uncharacterized protein</fullName>
    </submittedName>
</protein>
<name>A0A2A2HUD6_9EURY</name>
<proteinExistence type="predicted"/>
<dbReference type="EMBL" id="LMVP01000144">
    <property type="protein sequence ID" value="PAV13002.1"/>
    <property type="molecule type" value="Genomic_DNA"/>
</dbReference>
<accession>A0A2A2HUD6</accession>
<dbReference type="AlphaFoldDB" id="A0A2A2HUD6"/>